<name>A0A8T1XDV4_9STRA</name>
<reference evidence="2" key="1">
    <citation type="submission" date="2021-02" db="EMBL/GenBank/DDBJ databases">
        <authorList>
            <person name="Palmer J.M."/>
        </authorList>
    </citation>
    <scope>NUCLEOTIDE SEQUENCE</scope>
    <source>
        <strain evidence="2">SCRP23</strain>
    </source>
</reference>
<evidence type="ECO:0000259" key="1">
    <source>
        <dbReference type="PROSITE" id="PS50076"/>
    </source>
</evidence>
<gene>
    <name evidence="2" type="primary">PXMP4_1</name>
    <name evidence="2" type="ORF">PHYBOEH_005756</name>
</gene>
<keyword evidence="3" id="KW-1185">Reference proteome</keyword>
<feature type="domain" description="J" evidence="1">
    <location>
        <begin position="139"/>
        <end position="204"/>
    </location>
</feature>
<dbReference type="OrthoDB" id="552049at2759"/>
<dbReference type="AlphaFoldDB" id="A0A8T1XDV4"/>
<accession>A0A8T1XDV4</accession>
<sequence>MIINGTAVFSDLLFTGTGEFTLTFHAGEGITEEVVRVVVHPDHIAEALEMRCDALFSRFQCSSRPSSPTSRNHQQHELQTLLLQRSLQLNAISCEQYWLVSIGGLTFSGLSLHGDVVYTMPRSLYILSTNTDVPHADMSPWDLLGLREGAVSRADIRRAYHRKSLEWHPDKWHSLLVALPSVWQQELIAIYALVSQAYDQLLRN</sequence>
<dbReference type="CDD" id="cd06257">
    <property type="entry name" value="DnaJ"/>
    <property type="match status" value="1"/>
</dbReference>
<evidence type="ECO:0000313" key="2">
    <source>
        <dbReference type="EMBL" id="KAG7402193.1"/>
    </source>
</evidence>
<protein>
    <submittedName>
        <fullName evidence="2">Peroxisomal membrane protein 4</fullName>
    </submittedName>
</protein>
<comment type="caution">
    <text evidence="2">The sequence shown here is derived from an EMBL/GenBank/DDBJ whole genome shotgun (WGS) entry which is preliminary data.</text>
</comment>
<dbReference type="PROSITE" id="PS50076">
    <property type="entry name" value="DNAJ_2"/>
    <property type="match status" value="1"/>
</dbReference>
<dbReference type="InterPro" id="IPR001623">
    <property type="entry name" value="DnaJ_domain"/>
</dbReference>
<evidence type="ECO:0000313" key="3">
    <source>
        <dbReference type="Proteomes" id="UP000693981"/>
    </source>
</evidence>
<dbReference type="EMBL" id="JAGDFL010000003">
    <property type="protein sequence ID" value="KAG7402193.1"/>
    <property type="molecule type" value="Genomic_DNA"/>
</dbReference>
<proteinExistence type="predicted"/>
<dbReference type="Proteomes" id="UP000693981">
    <property type="component" value="Unassembled WGS sequence"/>
</dbReference>
<organism evidence="2 3">
    <name type="scientific">Phytophthora boehmeriae</name>
    <dbReference type="NCBI Taxonomy" id="109152"/>
    <lineage>
        <taxon>Eukaryota</taxon>
        <taxon>Sar</taxon>
        <taxon>Stramenopiles</taxon>
        <taxon>Oomycota</taxon>
        <taxon>Peronosporomycetes</taxon>
        <taxon>Peronosporales</taxon>
        <taxon>Peronosporaceae</taxon>
        <taxon>Phytophthora</taxon>
    </lineage>
</organism>